<evidence type="ECO:0000313" key="3">
    <source>
        <dbReference type="Proteomes" id="UP000190559"/>
    </source>
</evidence>
<sequence>MHALLITAAAALLGVAIPAAAGETSHFDRTVQLYEETSTAGETLDAFVTRIAPRARAASVTSRTIVCGQIQGAGPYSLALKTDGRQDWCEVPKTAAPYVLVNGIAKDAREDHIPAIYYRRPGYLITPWSIKFQDRTGVRRLMPGQ</sequence>
<accession>A0A1T1NVK1</accession>
<name>A0A1T1NVK1_9XANT</name>
<evidence type="ECO:0008006" key="4">
    <source>
        <dbReference type="Google" id="ProtNLM"/>
    </source>
</evidence>
<evidence type="ECO:0000256" key="1">
    <source>
        <dbReference type="SAM" id="SignalP"/>
    </source>
</evidence>
<proteinExistence type="predicted"/>
<dbReference type="Proteomes" id="UP000190559">
    <property type="component" value="Unassembled WGS sequence"/>
</dbReference>
<feature type="signal peptide" evidence="1">
    <location>
        <begin position="1"/>
        <end position="21"/>
    </location>
</feature>
<dbReference type="EMBL" id="LOJW01000040">
    <property type="protein sequence ID" value="OOW67418.1"/>
    <property type="molecule type" value="Genomic_DNA"/>
</dbReference>
<comment type="caution">
    <text evidence="2">The sequence shown here is derived from an EMBL/GenBank/DDBJ whole genome shotgun (WGS) entry which is preliminary data.</text>
</comment>
<organism evidence="2 3">
    <name type="scientific">Xanthomonas axonopodis pv. melhusii</name>
    <dbReference type="NCBI Taxonomy" id="487834"/>
    <lineage>
        <taxon>Bacteria</taxon>
        <taxon>Pseudomonadati</taxon>
        <taxon>Pseudomonadota</taxon>
        <taxon>Gammaproteobacteria</taxon>
        <taxon>Lysobacterales</taxon>
        <taxon>Lysobacteraceae</taxon>
        <taxon>Xanthomonas</taxon>
    </lineage>
</organism>
<evidence type="ECO:0000313" key="2">
    <source>
        <dbReference type="EMBL" id="OOW67418.1"/>
    </source>
</evidence>
<reference evidence="2 3" key="1">
    <citation type="submission" date="2015-12" db="EMBL/GenBank/DDBJ databases">
        <authorList>
            <person name="Shamseldin A."/>
            <person name="Moawad H."/>
            <person name="Abd El-Rahim W.M."/>
            <person name="Sadowsky M.J."/>
        </authorList>
    </citation>
    <scope>NUCLEOTIDE SEQUENCE [LARGE SCALE GENOMIC DNA]</scope>
    <source>
        <strain evidence="2 3">LMG9050</strain>
    </source>
</reference>
<protein>
    <recommendedName>
        <fullName evidence="4">Lipoprotein</fullName>
    </recommendedName>
</protein>
<gene>
    <name evidence="2" type="ORF">Xmlh_17275</name>
</gene>
<dbReference type="AlphaFoldDB" id="A0A1T1NVK1"/>
<dbReference type="RefSeq" id="WP_078564754.1">
    <property type="nucleotide sequence ID" value="NZ_LOJW01000040.1"/>
</dbReference>
<feature type="chain" id="PRO_5012730006" description="Lipoprotein" evidence="1">
    <location>
        <begin position="22"/>
        <end position="145"/>
    </location>
</feature>
<keyword evidence="1" id="KW-0732">Signal</keyword>